<dbReference type="AlphaFoldDB" id="A0A6A7C0C5"/>
<dbReference type="EMBL" id="MU005978">
    <property type="protein sequence ID" value="KAF2860843.1"/>
    <property type="molecule type" value="Genomic_DNA"/>
</dbReference>
<dbReference type="Proteomes" id="UP000799421">
    <property type="component" value="Unassembled WGS sequence"/>
</dbReference>
<gene>
    <name evidence="2" type="ORF">K470DRAFT_264228</name>
</gene>
<protein>
    <submittedName>
        <fullName evidence="2">Uncharacterized protein</fullName>
    </submittedName>
</protein>
<evidence type="ECO:0000313" key="2">
    <source>
        <dbReference type="EMBL" id="KAF2860843.1"/>
    </source>
</evidence>
<feature type="region of interest" description="Disordered" evidence="1">
    <location>
        <begin position="57"/>
        <end position="81"/>
    </location>
</feature>
<accession>A0A6A7C0C5</accession>
<sequence length="161" mass="17494">MVFSDSQSATLSGFLSARIGYLNRCELRVESGLLLPASQPQELSMAAAGAGFLTAGGAGSRHNDASQPQRRKHSAEPATSSDVGEYTKFVEVRSCAIHETDTCLSRGPKMACLIGLRLTATNGFNVACLVSIRAEIREIRDFLMRKLRGLRKVWGCKMIMI</sequence>
<name>A0A6A7C0C5_9PEZI</name>
<reference evidence="2" key="1">
    <citation type="journal article" date="2020" name="Stud. Mycol.">
        <title>101 Dothideomycetes genomes: a test case for predicting lifestyles and emergence of pathogens.</title>
        <authorList>
            <person name="Haridas S."/>
            <person name="Albert R."/>
            <person name="Binder M."/>
            <person name="Bloem J."/>
            <person name="Labutti K."/>
            <person name="Salamov A."/>
            <person name="Andreopoulos B."/>
            <person name="Baker S."/>
            <person name="Barry K."/>
            <person name="Bills G."/>
            <person name="Bluhm B."/>
            <person name="Cannon C."/>
            <person name="Castanera R."/>
            <person name="Culley D."/>
            <person name="Daum C."/>
            <person name="Ezra D."/>
            <person name="Gonzalez J."/>
            <person name="Henrissat B."/>
            <person name="Kuo A."/>
            <person name="Liang C."/>
            <person name="Lipzen A."/>
            <person name="Lutzoni F."/>
            <person name="Magnuson J."/>
            <person name="Mondo S."/>
            <person name="Nolan M."/>
            <person name="Ohm R."/>
            <person name="Pangilinan J."/>
            <person name="Park H.-J."/>
            <person name="Ramirez L."/>
            <person name="Alfaro M."/>
            <person name="Sun H."/>
            <person name="Tritt A."/>
            <person name="Yoshinaga Y."/>
            <person name="Zwiers L.-H."/>
            <person name="Turgeon B."/>
            <person name="Goodwin S."/>
            <person name="Spatafora J."/>
            <person name="Crous P."/>
            <person name="Grigoriev I."/>
        </authorList>
    </citation>
    <scope>NUCLEOTIDE SEQUENCE</scope>
    <source>
        <strain evidence="2">CBS 480.64</strain>
    </source>
</reference>
<evidence type="ECO:0000256" key="1">
    <source>
        <dbReference type="SAM" id="MobiDB-lite"/>
    </source>
</evidence>
<proteinExistence type="predicted"/>
<evidence type="ECO:0000313" key="3">
    <source>
        <dbReference type="Proteomes" id="UP000799421"/>
    </source>
</evidence>
<keyword evidence="3" id="KW-1185">Reference proteome</keyword>
<organism evidence="2 3">
    <name type="scientific">Piedraia hortae CBS 480.64</name>
    <dbReference type="NCBI Taxonomy" id="1314780"/>
    <lineage>
        <taxon>Eukaryota</taxon>
        <taxon>Fungi</taxon>
        <taxon>Dikarya</taxon>
        <taxon>Ascomycota</taxon>
        <taxon>Pezizomycotina</taxon>
        <taxon>Dothideomycetes</taxon>
        <taxon>Dothideomycetidae</taxon>
        <taxon>Capnodiales</taxon>
        <taxon>Piedraiaceae</taxon>
        <taxon>Piedraia</taxon>
    </lineage>
</organism>